<feature type="region of interest" description="Disordered" evidence="10">
    <location>
        <begin position="1"/>
        <end position="29"/>
    </location>
</feature>
<dbReference type="GO" id="GO:0031992">
    <property type="term" value="F:energy transducer activity"/>
    <property type="evidence" value="ECO:0007669"/>
    <property type="project" value="TreeGrafter"/>
</dbReference>
<keyword evidence="3" id="KW-0813">Transport</keyword>
<dbReference type="AlphaFoldDB" id="A0A1K1PEI2"/>
<dbReference type="GO" id="GO:0015031">
    <property type="term" value="P:protein transport"/>
    <property type="evidence" value="ECO:0007669"/>
    <property type="project" value="UniProtKB-KW"/>
</dbReference>
<evidence type="ECO:0000256" key="11">
    <source>
        <dbReference type="SAM" id="Phobius"/>
    </source>
</evidence>
<evidence type="ECO:0000256" key="3">
    <source>
        <dbReference type="ARBA" id="ARBA00022448"/>
    </source>
</evidence>
<dbReference type="InterPro" id="IPR051045">
    <property type="entry name" value="TonB-dependent_transducer"/>
</dbReference>
<feature type="transmembrane region" description="Helical" evidence="11">
    <location>
        <begin position="39"/>
        <end position="57"/>
    </location>
</feature>
<dbReference type="InterPro" id="IPR006260">
    <property type="entry name" value="TonB/TolA_C"/>
</dbReference>
<proteinExistence type="inferred from homology"/>
<evidence type="ECO:0000256" key="9">
    <source>
        <dbReference type="ARBA" id="ARBA00023136"/>
    </source>
</evidence>
<dbReference type="GO" id="GO:0098797">
    <property type="term" value="C:plasma membrane protein complex"/>
    <property type="evidence" value="ECO:0007669"/>
    <property type="project" value="TreeGrafter"/>
</dbReference>
<dbReference type="Gene3D" id="3.30.1150.10">
    <property type="match status" value="1"/>
</dbReference>
<evidence type="ECO:0000256" key="6">
    <source>
        <dbReference type="ARBA" id="ARBA00022692"/>
    </source>
</evidence>
<keyword evidence="6 11" id="KW-0812">Transmembrane</keyword>
<dbReference type="Pfam" id="PF03544">
    <property type="entry name" value="TonB_C"/>
    <property type="match status" value="1"/>
</dbReference>
<feature type="domain" description="TonB C-terminal" evidence="12">
    <location>
        <begin position="177"/>
        <end position="266"/>
    </location>
</feature>
<evidence type="ECO:0000256" key="7">
    <source>
        <dbReference type="ARBA" id="ARBA00022927"/>
    </source>
</evidence>
<dbReference type="OrthoDB" id="1522859at2"/>
<dbReference type="InterPro" id="IPR037682">
    <property type="entry name" value="TonB_C"/>
</dbReference>
<comment type="subcellular location">
    <subcellularLocation>
        <location evidence="1">Cell inner membrane</location>
        <topology evidence="1">Single-pass membrane protein</topology>
        <orientation evidence="1">Periplasmic side</orientation>
    </subcellularLocation>
</comment>
<dbReference type="STRING" id="76595.SAMN05660313_01819"/>
<dbReference type="NCBIfam" id="TIGR01352">
    <property type="entry name" value="tonB_Cterm"/>
    <property type="match status" value="1"/>
</dbReference>
<accession>A0A1K1PEI2</accession>
<keyword evidence="4" id="KW-1003">Cell membrane</keyword>
<dbReference type="SUPFAM" id="SSF74653">
    <property type="entry name" value="TolA/TonB C-terminal domain"/>
    <property type="match status" value="1"/>
</dbReference>
<evidence type="ECO:0000256" key="4">
    <source>
        <dbReference type="ARBA" id="ARBA00022475"/>
    </source>
</evidence>
<evidence type="ECO:0000256" key="5">
    <source>
        <dbReference type="ARBA" id="ARBA00022519"/>
    </source>
</evidence>
<keyword evidence="9 11" id="KW-0472">Membrane</keyword>
<evidence type="ECO:0000256" key="8">
    <source>
        <dbReference type="ARBA" id="ARBA00022989"/>
    </source>
</evidence>
<comment type="similarity">
    <text evidence="2">Belongs to the TonB family.</text>
</comment>
<evidence type="ECO:0000259" key="12">
    <source>
        <dbReference type="PROSITE" id="PS52015"/>
    </source>
</evidence>
<sequence>MKTNTENSVDFHGNGNNRALANASPKKSKHDANLRKNSFLNFQIGLVVAMGLVYLALESSYAFVEEELFTPAETEVELVEYHPDLNNFKVEENKPKEKVLAKAIINPDKIKIAPDDTKLIISEIINDTEVSPDEIVDVSSIVDARIIEEPVIPLDVVEEVPIFPGCEKVAKSKRKDCFNEKMQKHVKRYFRYPDAAIEMREQGKVSVMFKIGTDGIVKDVQMRGPSEILEKEAQRIIAKLPQMTPGKQGNSNVVVPYSIPINFKLQ</sequence>
<dbReference type="PANTHER" id="PTHR33446:SF2">
    <property type="entry name" value="PROTEIN TONB"/>
    <property type="match status" value="1"/>
</dbReference>
<dbReference type="EMBL" id="FPIY01000002">
    <property type="protein sequence ID" value="SFW45881.1"/>
    <property type="molecule type" value="Genomic_DNA"/>
</dbReference>
<dbReference type="PANTHER" id="PTHR33446">
    <property type="entry name" value="PROTEIN TONB-RELATED"/>
    <property type="match status" value="1"/>
</dbReference>
<feature type="compositionally biased region" description="Polar residues" evidence="10">
    <location>
        <begin position="1"/>
        <end position="19"/>
    </location>
</feature>
<protein>
    <submittedName>
        <fullName evidence="13">Protein TonB</fullName>
    </submittedName>
</protein>
<evidence type="ECO:0000256" key="1">
    <source>
        <dbReference type="ARBA" id="ARBA00004383"/>
    </source>
</evidence>
<evidence type="ECO:0000313" key="13">
    <source>
        <dbReference type="EMBL" id="SFW45881.1"/>
    </source>
</evidence>
<keyword evidence="8 11" id="KW-1133">Transmembrane helix</keyword>
<gene>
    <name evidence="13" type="ORF">SAMN05660313_01819</name>
</gene>
<evidence type="ECO:0000256" key="10">
    <source>
        <dbReference type="SAM" id="MobiDB-lite"/>
    </source>
</evidence>
<dbReference type="Proteomes" id="UP000183257">
    <property type="component" value="Unassembled WGS sequence"/>
</dbReference>
<keyword evidence="5" id="KW-0997">Cell inner membrane</keyword>
<organism evidence="13 14">
    <name type="scientific">Cellulophaga fucicola</name>
    <dbReference type="NCBI Taxonomy" id="76595"/>
    <lineage>
        <taxon>Bacteria</taxon>
        <taxon>Pseudomonadati</taxon>
        <taxon>Bacteroidota</taxon>
        <taxon>Flavobacteriia</taxon>
        <taxon>Flavobacteriales</taxon>
        <taxon>Flavobacteriaceae</taxon>
        <taxon>Cellulophaga</taxon>
    </lineage>
</organism>
<reference evidence="14" key="1">
    <citation type="submission" date="2016-11" db="EMBL/GenBank/DDBJ databases">
        <authorList>
            <person name="Varghese N."/>
            <person name="Submissions S."/>
        </authorList>
    </citation>
    <scope>NUCLEOTIDE SEQUENCE [LARGE SCALE GENOMIC DNA]</scope>
    <source>
        <strain evidence="14">DSM 24786</strain>
    </source>
</reference>
<keyword evidence="7" id="KW-0653">Protein transport</keyword>
<name>A0A1K1PEI2_9FLAO</name>
<evidence type="ECO:0000313" key="14">
    <source>
        <dbReference type="Proteomes" id="UP000183257"/>
    </source>
</evidence>
<dbReference type="PROSITE" id="PS52015">
    <property type="entry name" value="TONB_CTD"/>
    <property type="match status" value="1"/>
</dbReference>
<dbReference type="RefSeq" id="WP_084639195.1">
    <property type="nucleotide sequence ID" value="NZ_FPIY01000002.1"/>
</dbReference>
<keyword evidence="14" id="KW-1185">Reference proteome</keyword>
<dbReference type="GO" id="GO:0055085">
    <property type="term" value="P:transmembrane transport"/>
    <property type="evidence" value="ECO:0007669"/>
    <property type="project" value="InterPro"/>
</dbReference>
<evidence type="ECO:0000256" key="2">
    <source>
        <dbReference type="ARBA" id="ARBA00006555"/>
    </source>
</evidence>